<dbReference type="AlphaFoldDB" id="A0A1F4U2A7"/>
<gene>
    <name evidence="4" type="primary">mutL</name>
    <name evidence="7" type="ORF">A2Y85_04490</name>
</gene>
<organism evidence="7 8">
    <name type="scientific">candidate division WOR-3 bacterium RBG_13_43_14</name>
    <dbReference type="NCBI Taxonomy" id="1802590"/>
    <lineage>
        <taxon>Bacteria</taxon>
        <taxon>Bacteria division WOR-3</taxon>
    </lineage>
</organism>
<dbReference type="InterPro" id="IPR042121">
    <property type="entry name" value="MutL_C_regsub"/>
</dbReference>
<dbReference type="InterPro" id="IPR038973">
    <property type="entry name" value="MutL/Mlh/Pms-like"/>
</dbReference>
<evidence type="ECO:0000313" key="7">
    <source>
        <dbReference type="EMBL" id="OGC39105.1"/>
    </source>
</evidence>
<feature type="domain" description="MutL C-terminal dimerisation" evidence="5">
    <location>
        <begin position="368"/>
        <end position="502"/>
    </location>
</feature>
<dbReference type="CDD" id="cd00782">
    <property type="entry name" value="MutL_Trans"/>
    <property type="match status" value="1"/>
</dbReference>
<dbReference type="InterPro" id="IPR020568">
    <property type="entry name" value="Ribosomal_Su5_D2-typ_SF"/>
</dbReference>
<dbReference type="InterPro" id="IPR042120">
    <property type="entry name" value="MutL_C_dimsub"/>
</dbReference>
<dbReference type="SUPFAM" id="SSF118116">
    <property type="entry name" value="DNA mismatch repair protein MutL"/>
    <property type="match status" value="1"/>
</dbReference>
<dbReference type="Pfam" id="PF08676">
    <property type="entry name" value="MutL_C"/>
    <property type="match status" value="1"/>
</dbReference>
<dbReference type="PROSITE" id="PS00058">
    <property type="entry name" value="DNA_MISMATCH_REPAIR_1"/>
    <property type="match status" value="1"/>
</dbReference>
<sequence length="544" mass="61193">MARIKILSPDVCGKIAAGEVIIRPASVMKELVENSIDAESTRIDIELDDGGKKKCLVLDNGQGIAHDDVTIAVERYGTSKISTVDDIEHILTYGFRGEALASIAQVAQLEIETSDGKQGTKLEMINGHIESVMIIERPRGSKVKVTGLFLSLPARLKFLKSAEWERRVILDLVRGYTLVNPGIAFYLSDSSRVLLELPAHNSVEERLKILVSRSLWQYLVPINVELGKFKIHGFLSRPDLGQKPPFSYFFINKRPVKYPRLYRAILDAYERPKNPPLFVLQIESAPEEVDVNIHPTKNEVKIRDERYVVDILTQAIRKSIFKQVASINTADGLAPVIAGVTDHAFIQENLLVSDSQTASAEPYRESDEFWQLHNTYILAQIKSGMIIVDQHVAHERVIFESLMRGQTAAQRLLFPITLDLSPEEYHAYKRSRALLRELGVDFKEFSAKTVVLDSLPSGVQVNRDEIINIFKDIDALGNFIQDKAEIAKVIACRTSIMAGQRLTMIEMQSLIDQLFACENPYTCPHGRPVVIRMDLDDLASRFGR</sequence>
<dbReference type="GO" id="GO:0016887">
    <property type="term" value="F:ATP hydrolysis activity"/>
    <property type="evidence" value="ECO:0007669"/>
    <property type="project" value="InterPro"/>
</dbReference>
<dbReference type="InterPro" id="IPR014790">
    <property type="entry name" value="MutL_C"/>
</dbReference>
<dbReference type="GO" id="GO:0030983">
    <property type="term" value="F:mismatched DNA binding"/>
    <property type="evidence" value="ECO:0007669"/>
    <property type="project" value="InterPro"/>
</dbReference>
<name>A0A1F4U2A7_UNCW3</name>
<dbReference type="InterPro" id="IPR020667">
    <property type="entry name" value="DNA_mismatch_repair_MutL"/>
</dbReference>
<evidence type="ECO:0000256" key="2">
    <source>
        <dbReference type="ARBA" id="ARBA00022763"/>
    </source>
</evidence>
<dbReference type="PANTHER" id="PTHR10073">
    <property type="entry name" value="DNA MISMATCH REPAIR PROTEIN MLH, PMS, MUTL"/>
    <property type="match status" value="1"/>
</dbReference>
<evidence type="ECO:0000256" key="4">
    <source>
        <dbReference type="HAMAP-Rule" id="MF_00149"/>
    </source>
</evidence>
<dbReference type="InterPro" id="IPR014721">
    <property type="entry name" value="Ribsml_uS5_D2-typ_fold_subgr"/>
</dbReference>
<dbReference type="EMBL" id="MEUM01000151">
    <property type="protein sequence ID" value="OGC39105.1"/>
    <property type="molecule type" value="Genomic_DNA"/>
</dbReference>
<evidence type="ECO:0000256" key="3">
    <source>
        <dbReference type="ARBA" id="ARBA00023204"/>
    </source>
</evidence>
<dbReference type="Gene3D" id="3.30.230.10">
    <property type="match status" value="1"/>
</dbReference>
<evidence type="ECO:0000313" key="8">
    <source>
        <dbReference type="Proteomes" id="UP000177025"/>
    </source>
</evidence>
<comment type="function">
    <text evidence="4">This protein is involved in the repair of mismatches in DNA. It is required for dam-dependent methyl-directed DNA mismatch repair. May act as a 'molecular matchmaker', a protein that promotes the formation of a stable complex between two or more DNA-binding proteins in an ATP-dependent manner without itself being part of a final effector complex.</text>
</comment>
<dbReference type="NCBIfam" id="TIGR00585">
    <property type="entry name" value="mutl"/>
    <property type="match status" value="1"/>
</dbReference>
<comment type="similarity">
    <text evidence="1 4">Belongs to the DNA mismatch repair MutL/HexB family.</text>
</comment>
<comment type="caution">
    <text evidence="7">The sequence shown here is derived from an EMBL/GenBank/DDBJ whole genome shotgun (WGS) entry which is preliminary data.</text>
</comment>
<dbReference type="SUPFAM" id="SSF54211">
    <property type="entry name" value="Ribosomal protein S5 domain 2-like"/>
    <property type="match status" value="1"/>
</dbReference>
<dbReference type="HAMAP" id="MF_00149">
    <property type="entry name" value="DNA_mis_repair"/>
    <property type="match status" value="1"/>
</dbReference>
<dbReference type="PANTHER" id="PTHR10073:SF12">
    <property type="entry name" value="DNA MISMATCH REPAIR PROTEIN MLH1"/>
    <property type="match status" value="1"/>
</dbReference>
<dbReference type="GO" id="GO:0006298">
    <property type="term" value="P:mismatch repair"/>
    <property type="evidence" value="ECO:0007669"/>
    <property type="project" value="UniProtKB-UniRule"/>
</dbReference>
<dbReference type="CDD" id="cd16926">
    <property type="entry name" value="HATPase_MutL-MLH-PMS-like"/>
    <property type="match status" value="1"/>
</dbReference>
<dbReference type="GO" id="GO:0032300">
    <property type="term" value="C:mismatch repair complex"/>
    <property type="evidence" value="ECO:0007669"/>
    <property type="project" value="InterPro"/>
</dbReference>
<dbReference type="Gene3D" id="3.30.1540.20">
    <property type="entry name" value="MutL, C-terminal domain, dimerisation subdomain"/>
    <property type="match status" value="1"/>
</dbReference>
<dbReference type="SMART" id="SM00853">
    <property type="entry name" value="MutL_C"/>
    <property type="match status" value="1"/>
</dbReference>
<dbReference type="Pfam" id="PF13589">
    <property type="entry name" value="HATPase_c_3"/>
    <property type="match status" value="1"/>
</dbReference>
<dbReference type="SUPFAM" id="SSF55874">
    <property type="entry name" value="ATPase domain of HSP90 chaperone/DNA topoisomerase II/histidine kinase"/>
    <property type="match status" value="1"/>
</dbReference>
<accession>A0A1F4U2A7</accession>
<protein>
    <recommendedName>
        <fullName evidence="4">DNA mismatch repair protein MutL</fullName>
    </recommendedName>
</protein>
<dbReference type="InterPro" id="IPR037198">
    <property type="entry name" value="MutL_C_sf"/>
</dbReference>
<dbReference type="SMART" id="SM01340">
    <property type="entry name" value="DNA_mis_repair"/>
    <property type="match status" value="1"/>
</dbReference>
<dbReference type="InterPro" id="IPR036890">
    <property type="entry name" value="HATPase_C_sf"/>
</dbReference>
<dbReference type="GO" id="GO:0005524">
    <property type="term" value="F:ATP binding"/>
    <property type="evidence" value="ECO:0007669"/>
    <property type="project" value="InterPro"/>
</dbReference>
<dbReference type="InterPro" id="IPR014762">
    <property type="entry name" value="DNA_mismatch_repair_CS"/>
</dbReference>
<keyword evidence="3 4" id="KW-0234">DNA repair</keyword>
<reference evidence="7 8" key="1">
    <citation type="journal article" date="2016" name="Nat. Commun.">
        <title>Thousands of microbial genomes shed light on interconnected biogeochemical processes in an aquifer system.</title>
        <authorList>
            <person name="Anantharaman K."/>
            <person name="Brown C.T."/>
            <person name="Hug L.A."/>
            <person name="Sharon I."/>
            <person name="Castelle C.J."/>
            <person name="Probst A.J."/>
            <person name="Thomas B.C."/>
            <person name="Singh A."/>
            <person name="Wilkins M.J."/>
            <person name="Karaoz U."/>
            <person name="Brodie E.L."/>
            <person name="Williams K.H."/>
            <person name="Hubbard S.S."/>
            <person name="Banfield J.F."/>
        </authorList>
    </citation>
    <scope>NUCLEOTIDE SEQUENCE [LARGE SCALE GENOMIC DNA]</scope>
</reference>
<dbReference type="FunFam" id="3.30.565.10:FF:000003">
    <property type="entry name" value="DNA mismatch repair endonuclease MutL"/>
    <property type="match status" value="1"/>
</dbReference>
<keyword evidence="2 4" id="KW-0227">DNA damage</keyword>
<evidence type="ECO:0000259" key="5">
    <source>
        <dbReference type="SMART" id="SM00853"/>
    </source>
</evidence>
<dbReference type="Gene3D" id="3.30.565.10">
    <property type="entry name" value="Histidine kinase-like ATPase, C-terminal domain"/>
    <property type="match status" value="1"/>
</dbReference>
<dbReference type="Proteomes" id="UP000177025">
    <property type="component" value="Unassembled WGS sequence"/>
</dbReference>
<evidence type="ECO:0000259" key="6">
    <source>
        <dbReference type="SMART" id="SM01340"/>
    </source>
</evidence>
<dbReference type="InterPro" id="IPR002099">
    <property type="entry name" value="MutL/Mlh/PMS"/>
</dbReference>
<proteinExistence type="inferred from homology"/>
<dbReference type="Pfam" id="PF01119">
    <property type="entry name" value="DNA_mis_repair"/>
    <property type="match status" value="1"/>
</dbReference>
<feature type="domain" description="DNA mismatch repair protein S5" evidence="6">
    <location>
        <begin position="207"/>
        <end position="321"/>
    </location>
</feature>
<dbReference type="GO" id="GO:0140664">
    <property type="term" value="F:ATP-dependent DNA damage sensor activity"/>
    <property type="evidence" value="ECO:0007669"/>
    <property type="project" value="InterPro"/>
</dbReference>
<dbReference type="InterPro" id="IPR013507">
    <property type="entry name" value="DNA_mismatch_S5_2-like"/>
</dbReference>
<evidence type="ECO:0000256" key="1">
    <source>
        <dbReference type="ARBA" id="ARBA00006082"/>
    </source>
</evidence>
<dbReference type="Gene3D" id="3.30.1370.100">
    <property type="entry name" value="MutL, C-terminal domain, regulatory subdomain"/>
    <property type="match status" value="1"/>
</dbReference>